<evidence type="ECO:0000313" key="8">
    <source>
        <dbReference type="Proteomes" id="UP001445076"/>
    </source>
</evidence>
<dbReference type="EMBL" id="JARKIK010000040">
    <property type="protein sequence ID" value="KAK8738329.1"/>
    <property type="molecule type" value="Genomic_DNA"/>
</dbReference>
<evidence type="ECO:0000256" key="5">
    <source>
        <dbReference type="RuleBase" id="RU361235"/>
    </source>
</evidence>
<evidence type="ECO:0000313" key="7">
    <source>
        <dbReference type="EMBL" id="KAK8738329.1"/>
    </source>
</evidence>
<dbReference type="GO" id="GO:0052689">
    <property type="term" value="F:carboxylic ester hydrolase activity"/>
    <property type="evidence" value="ECO:0007669"/>
    <property type="project" value="UniProtKB-KW"/>
</dbReference>
<gene>
    <name evidence="7" type="ORF">OTU49_004172</name>
</gene>
<evidence type="ECO:0000259" key="6">
    <source>
        <dbReference type="Pfam" id="PF00135"/>
    </source>
</evidence>
<dbReference type="InterPro" id="IPR029058">
    <property type="entry name" value="AB_hydrolase_fold"/>
</dbReference>
<dbReference type="Proteomes" id="UP001445076">
    <property type="component" value="Unassembled WGS sequence"/>
</dbReference>
<evidence type="ECO:0000256" key="4">
    <source>
        <dbReference type="ARBA" id="ARBA00023180"/>
    </source>
</evidence>
<keyword evidence="5" id="KW-0732">Signal</keyword>
<accession>A0AAW0XJX0</accession>
<keyword evidence="3 5" id="KW-0378">Hydrolase</keyword>
<dbReference type="PANTHER" id="PTHR43142:SF1">
    <property type="entry name" value="CARBOXYLIC ESTER HYDROLASE"/>
    <property type="match status" value="1"/>
</dbReference>
<feature type="chain" id="PRO_5043100130" description="Carboxylic ester hydrolase" evidence="5">
    <location>
        <begin position="30"/>
        <end position="548"/>
    </location>
</feature>
<dbReference type="Pfam" id="PF00135">
    <property type="entry name" value="COesterase"/>
    <property type="match status" value="1"/>
</dbReference>
<dbReference type="EC" id="3.1.1.-" evidence="5"/>
<organism evidence="7 8">
    <name type="scientific">Cherax quadricarinatus</name>
    <name type="common">Australian red claw crayfish</name>
    <dbReference type="NCBI Taxonomy" id="27406"/>
    <lineage>
        <taxon>Eukaryota</taxon>
        <taxon>Metazoa</taxon>
        <taxon>Ecdysozoa</taxon>
        <taxon>Arthropoda</taxon>
        <taxon>Crustacea</taxon>
        <taxon>Multicrustacea</taxon>
        <taxon>Malacostraca</taxon>
        <taxon>Eumalacostraca</taxon>
        <taxon>Eucarida</taxon>
        <taxon>Decapoda</taxon>
        <taxon>Pleocyemata</taxon>
        <taxon>Astacidea</taxon>
        <taxon>Parastacoidea</taxon>
        <taxon>Parastacidae</taxon>
        <taxon>Cherax</taxon>
    </lineage>
</organism>
<feature type="signal peptide" evidence="5">
    <location>
        <begin position="1"/>
        <end position="29"/>
    </location>
</feature>
<keyword evidence="2" id="KW-0719">Serine esterase</keyword>
<sequence length="548" mass="61030">MWNFVRIILAGQVLLTAVLLTAVVAPTLAEEMEPPGEVEEAEHSVKVADVPVVKTINGKVSGVKEQSIGGKTFYSFHSIPYAQPPVGELRFKDPLAVENWDDVRDGSQMPPLCPQYTLDTLMTGRSSVVEGKEDCLFVNIYTPKPYDSLSLLPVMVFIHGGAWMSGGAREYPPHVLMDHDIVLVTIQYRLGVLGFLSTEDDAAPGNLGLKDQTLALTWVQWNVHNFGGDPLKITLFGESAGAGSIHFQILSHKSLGLFQQAILQSGSALCPWSLGGAHAAVAEYTGSLFNCTTDETHQLISCLQAVDVNDLVPVLFHFTKWHMVPLLLGPRVDGNFIPSEPEQLMKESRHKNVHLISGINQHEGAFITLPMFANEALRSSLKYDFPNKGPLSLEFTEGDIAPLNQTVKIFDHYLGGVHLDIEHADRVTQMYSDRFFSVCHDLTSSLHAKNVAKKEKKTFRYELMHRGQRSAADIFSLDIGHNWVTHMDDLFYLFSGGPLWTPLERKEDLKLRNIITTLWTNFAKTGNPTPDDSLGFRWDPVNESDFRH</sequence>
<dbReference type="InterPro" id="IPR019819">
    <property type="entry name" value="Carboxylesterase_B_CS"/>
</dbReference>
<dbReference type="InterPro" id="IPR019826">
    <property type="entry name" value="Carboxylesterase_B_AS"/>
</dbReference>
<keyword evidence="8" id="KW-1185">Reference proteome</keyword>
<dbReference type="PROSITE" id="PS00122">
    <property type="entry name" value="CARBOXYLESTERASE_B_1"/>
    <property type="match status" value="1"/>
</dbReference>
<evidence type="ECO:0000256" key="2">
    <source>
        <dbReference type="ARBA" id="ARBA00022487"/>
    </source>
</evidence>
<keyword evidence="4" id="KW-0325">Glycoprotein</keyword>
<protein>
    <recommendedName>
        <fullName evidence="5">Carboxylic ester hydrolase</fullName>
        <ecNumber evidence="5">3.1.1.-</ecNumber>
    </recommendedName>
</protein>
<dbReference type="PANTHER" id="PTHR43142">
    <property type="entry name" value="CARBOXYLIC ESTER HYDROLASE"/>
    <property type="match status" value="1"/>
</dbReference>
<feature type="non-terminal residue" evidence="7">
    <location>
        <position position="548"/>
    </location>
</feature>
<reference evidence="7 8" key="1">
    <citation type="journal article" date="2024" name="BMC Genomics">
        <title>Genome assembly of redclaw crayfish (Cherax quadricarinatus) provides insights into its immune adaptation and hypoxia tolerance.</title>
        <authorList>
            <person name="Liu Z."/>
            <person name="Zheng J."/>
            <person name="Li H."/>
            <person name="Fang K."/>
            <person name="Wang S."/>
            <person name="He J."/>
            <person name="Zhou D."/>
            <person name="Weng S."/>
            <person name="Chi M."/>
            <person name="Gu Z."/>
            <person name="He J."/>
            <person name="Li F."/>
            <person name="Wang M."/>
        </authorList>
    </citation>
    <scope>NUCLEOTIDE SEQUENCE [LARGE SCALE GENOMIC DNA]</scope>
    <source>
        <strain evidence="7">ZL_2023a</strain>
    </source>
</reference>
<dbReference type="SUPFAM" id="SSF53474">
    <property type="entry name" value="alpha/beta-Hydrolases"/>
    <property type="match status" value="1"/>
</dbReference>
<dbReference type="InterPro" id="IPR002018">
    <property type="entry name" value="CarbesteraseB"/>
</dbReference>
<evidence type="ECO:0000256" key="1">
    <source>
        <dbReference type="ARBA" id="ARBA00005964"/>
    </source>
</evidence>
<comment type="similarity">
    <text evidence="1 5">Belongs to the type-B carboxylesterase/lipase family.</text>
</comment>
<dbReference type="Gene3D" id="3.40.50.1820">
    <property type="entry name" value="alpha/beta hydrolase"/>
    <property type="match status" value="1"/>
</dbReference>
<comment type="caution">
    <text evidence="7">The sequence shown here is derived from an EMBL/GenBank/DDBJ whole genome shotgun (WGS) entry which is preliminary data.</text>
</comment>
<dbReference type="AlphaFoldDB" id="A0AAW0XJX0"/>
<dbReference type="PROSITE" id="PS00941">
    <property type="entry name" value="CARBOXYLESTERASE_B_2"/>
    <property type="match status" value="1"/>
</dbReference>
<name>A0AAW0XJX0_CHEQU</name>
<feature type="domain" description="Carboxylesterase type B" evidence="6">
    <location>
        <begin position="50"/>
        <end position="544"/>
    </location>
</feature>
<proteinExistence type="inferred from homology"/>
<evidence type="ECO:0000256" key="3">
    <source>
        <dbReference type="ARBA" id="ARBA00022801"/>
    </source>
</evidence>